<feature type="region of interest" description="Disordered" evidence="1">
    <location>
        <begin position="72"/>
        <end position="124"/>
    </location>
</feature>
<dbReference type="EMBL" id="BNBC01000022">
    <property type="protein sequence ID" value="GHE84626.1"/>
    <property type="molecule type" value="Genomic_DNA"/>
</dbReference>
<gene>
    <name evidence="2" type="ORF">GCM10014715_45940</name>
</gene>
<organism evidence="2 3">
    <name type="scientific">Streptomyces spiralis</name>
    <dbReference type="NCBI Taxonomy" id="66376"/>
    <lineage>
        <taxon>Bacteria</taxon>
        <taxon>Bacillati</taxon>
        <taxon>Actinomycetota</taxon>
        <taxon>Actinomycetes</taxon>
        <taxon>Kitasatosporales</taxon>
        <taxon>Streptomycetaceae</taxon>
        <taxon>Streptomyces</taxon>
    </lineage>
</organism>
<reference evidence="2" key="1">
    <citation type="journal article" date="2014" name="Int. J. Syst. Evol. Microbiol.">
        <title>Complete genome sequence of Corynebacterium casei LMG S-19264T (=DSM 44701T), isolated from a smear-ripened cheese.</title>
        <authorList>
            <consortium name="US DOE Joint Genome Institute (JGI-PGF)"/>
            <person name="Walter F."/>
            <person name="Albersmeier A."/>
            <person name="Kalinowski J."/>
            <person name="Ruckert C."/>
        </authorList>
    </citation>
    <scope>NUCLEOTIDE SEQUENCE</scope>
    <source>
        <strain evidence="2">JCM 3302</strain>
    </source>
</reference>
<evidence type="ECO:0000256" key="1">
    <source>
        <dbReference type="SAM" id="MobiDB-lite"/>
    </source>
</evidence>
<proteinExistence type="predicted"/>
<comment type="caution">
    <text evidence="2">The sequence shown here is derived from an EMBL/GenBank/DDBJ whole genome shotgun (WGS) entry which is preliminary data.</text>
</comment>
<sequence>MVDGGAGDRLALLLDDQHTDGAVTMDDPDADQDGGIEQVEAHAEGAQAAGEAACASIDLRRAPAGAQLAEATLDPDRPVPELACDFAPHPSSDTSRQSSPPVQGGAADGRAARGRCLRRPTSAR</sequence>
<keyword evidence="3" id="KW-1185">Reference proteome</keyword>
<evidence type="ECO:0000313" key="3">
    <source>
        <dbReference type="Proteomes" id="UP000641386"/>
    </source>
</evidence>
<name>A0A919A4A2_9ACTN</name>
<feature type="compositionally biased region" description="Polar residues" evidence="1">
    <location>
        <begin position="91"/>
        <end position="101"/>
    </location>
</feature>
<protein>
    <submittedName>
        <fullName evidence="2">Uncharacterized protein</fullName>
    </submittedName>
</protein>
<accession>A0A919A4A2</accession>
<reference evidence="2" key="2">
    <citation type="submission" date="2020-09" db="EMBL/GenBank/DDBJ databases">
        <authorList>
            <person name="Sun Q."/>
            <person name="Ohkuma M."/>
        </authorList>
    </citation>
    <scope>NUCLEOTIDE SEQUENCE</scope>
    <source>
        <strain evidence="2">JCM 3302</strain>
    </source>
</reference>
<dbReference type="Proteomes" id="UP000641386">
    <property type="component" value="Unassembled WGS sequence"/>
</dbReference>
<dbReference type="AlphaFoldDB" id="A0A919A4A2"/>
<evidence type="ECO:0000313" key="2">
    <source>
        <dbReference type="EMBL" id="GHE84626.1"/>
    </source>
</evidence>